<evidence type="ECO:0000313" key="3">
    <source>
        <dbReference type="Proteomes" id="UP000751190"/>
    </source>
</evidence>
<evidence type="ECO:0000313" key="2">
    <source>
        <dbReference type="EMBL" id="KAG8462056.1"/>
    </source>
</evidence>
<dbReference type="Gene3D" id="2.170.150.20">
    <property type="entry name" value="Peptide methionine sulfoxide reductase"/>
    <property type="match status" value="1"/>
</dbReference>
<reference evidence="2" key="1">
    <citation type="submission" date="2021-05" db="EMBL/GenBank/DDBJ databases">
        <title>The genome of the haptophyte Pavlova lutheri (Diacronema luteri, Pavlovales) - a model for lipid biosynthesis in eukaryotic algae.</title>
        <authorList>
            <person name="Hulatt C.J."/>
            <person name="Posewitz M.C."/>
        </authorList>
    </citation>
    <scope>NUCLEOTIDE SEQUENCE</scope>
    <source>
        <strain evidence="2">NIVA-4/92</strain>
    </source>
</reference>
<keyword evidence="3" id="KW-1185">Reference proteome</keyword>
<dbReference type="AlphaFoldDB" id="A0A8J5X6D2"/>
<feature type="domain" description="CULT" evidence="1">
    <location>
        <begin position="9"/>
        <end position="149"/>
    </location>
</feature>
<name>A0A8J5X6D2_DIALT</name>
<gene>
    <name evidence="2" type="ORF">KFE25_011506</name>
</gene>
<dbReference type="InterPro" id="IPR034750">
    <property type="entry name" value="CULT"/>
</dbReference>
<dbReference type="EMBL" id="JAGTXO010000022">
    <property type="protein sequence ID" value="KAG8462056.1"/>
    <property type="molecule type" value="Genomic_DNA"/>
</dbReference>
<dbReference type="PROSITE" id="PS51788">
    <property type="entry name" value="CULT"/>
    <property type="match status" value="1"/>
</dbReference>
<evidence type="ECO:0000259" key="1">
    <source>
        <dbReference type="PROSITE" id="PS51788"/>
    </source>
</evidence>
<sequence length="263" mass="28314">MAGGEAPAARSLLCAQCFAPISSGRDVRTERLPENAACVYAYNLDLSLGAADFFCGRARCRWRACHARRRARARAPAAAEATGAAPEVWFHGYTHTRARCRACKAHVGWLFDPVVPVQSATYAGLFPPGLEPPAKPFVGLIVTKLKPHDADVTLSAEIDAYVCAPGHESLANDLAIPAELRLELTMEDARHDIGNKNERSLVGALLIGQLQRAMSEPPDGAPGVEALTAEERKSKDAMDALRKFTIGMANKLADHDDENDGDD</sequence>
<comment type="caution">
    <text evidence="2">The sequence shown here is derived from an EMBL/GenBank/DDBJ whole genome shotgun (WGS) entry which is preliminary data.</text>
</comment>
<organism evidence="2 3">
    <name type="scientific">Diacronema lutheri</name>
    <name type="common">Unicellular marine alga</name>
    <name type="synonym">Monochrysis lutheri</name>
    <dbReference type="NCBI Taxonomy" id="2081491"/>
    <lineage>
        <taxon>Eukaryota</taxon>
        <taxon>Haptista</taxon>
        <taxon>Haptophyta</taxon>
        <taxon>Pavlovophyceae</taxon>
        <taxon>Pavlovales</taxon>
        <taxon>Pavlovaceae</taxon>
        <taxon>Diacronema</taxon>
    </lineage>
</organism>
<protein>
    <recommendedName>
        <fullName evidence="1">CULT domain-containing protein</fullName>
    </recommendedName>
</protein>
<dbReference type="Proteomes" id="UP000751190">
    <property type="component" value="Unassembled WGS sequence"/>
</dbReference>
<accession>A0A8J5X6D2</accession>
<proteinExistence type="predicted"/>